<feature type="region of interest" description="Disordered" evidence="8">
    <location>
        <begin position="1"/>
        <end position="25"/>
    </location>
</feature>
<dbReference type="GO" id="GO:0043527">
    <property type="term" value="C:tRNA methyltransferase complex"/>
    <property type="evidence" value="ECO:0007669"/>
    <property type="project" value="TreeGrafter"/>
</dbReference>
<accession>A0AAE0FG14</accession>
<comment type="function">
    <text evidence="6">Required for the formation of N(7)-methylguanine at position 46 (m7G46) in tRNA. In the complex, it is required to stabilize and induce conformational changes of the catalytic subunit.</text>
</comment>
<dbReference type="HAMAP" id="MF_03056">
    <property type="entry name" value="TRM82"/>
    <property type="match status" value="1"/>
</dbReference>
<dbReference type="GO" id="GO:0005829">
    <property type="term" value="C:cytosol"/>
    <property type="evidence" value="ECO:0007669"/>
    <property type="project" value="TreeGrafter"/>
</dbReference>
<comment type="caution">
    <text evidence="9">The sequence shown here is derived from an EMBL/GenBank/DDBJ whole genome shotgun (WGS) entry which is preliminary data.</text>
</comment>
<evidence type="ECO:0000256" key="7">
    <source>
        <dbReference type="PROSITE-ProRule" id="PRU00221"/>
    </source>
</evidence>
<evidence type="ECO:0000256" key="3">
    <source>
        <dbReference type="ARBA" id="ARBA00022694"/>
    </source>
</evidence>
<evidence type="ECO:0000256" key="4">
    <source>
        <dbReference type="ARBA" id="ARBA00022737"/>
    </source>
</evidence>
<keyword evidence="4 6" id="KW-0677">Repeat</keyword>
<keyword evidence="3 6" id="KW-0819">tRNA processing</keyword>
<sequence length="472" mass="50669">MPRRAKTETAKKERNAKQQHNPNFQEEHFVAPFPVLAFHPSESLVALAYGKSVRICNPSTGSLASPTADEDKLQHSETIRTLAFSENGEFLVSAGDDKLVKVWKTADWKCSSTWRSPKKVSSIAFSKDGKWVFFSNKFGEVHAGTCSSAPPPQDAEASSTGASSEPPLGYLLFGHCCSIVTDTKVTSDGKYLISADRDEKIRVSKVPREPEKGAHEIQSYCLGHRSFVSCLAIPSNIGASRLLSAGGDGTVRLWCPEDGTLLDTLALTEGARALTEGDAEDADEDPACSAVVAMATGAGGVVAVLLERSPDVFLMQLESVGDGHRLVLRQRLRCSPILAPCSVTFDLQQRIWVAGLSSVKTAEEDQDTGSESVTLFVASPTGNTGAAEEPLYKPLTTADLSIGDKRVLPMHQVAQSLGACFGSLSTTALELEEEGMTVGGPVPLMGGLTKRKISEAEREKNKANRLDKRMKT</sequence>
<dbReference type="Proteomes" id="UP001190700">
    <property type="component" value="Unassembled WGS sequence"/>
</dbReference>
<dbReference type="Gene3D" id="2.130.10.10">
    <property type="entry name" value="YVTN repeat-like/Quinoprotein amine dehydrogenase"/>
    <property type="match status" value="2"/>
</dbReference>
<feature type="repeat" description="WD" evidence="7">
    <location>
        <begin position="221"/>
        <end position="264"/>
    </location>
</feature>
<dbReference type="PANTHER" id="PTHR16288">
    <property type="entry name" value="WD40 REPEAT PROTEIN 4"/>
    <property type="match status" value="1"/>
</dbReference>
<dbReference type="InterPro" id="IPR015943">
    <property type="entry name" value="WD40/YVTN_repeat-like_dom_sf"/>
</dbReference>
<comment type="similarity">
    <text evidence="6">Belongs to the WD repeat TRM82 family.</text>
</comment>
<name>A0AAE0FG14_9CHLO</name>
<reference evidence="9 10" key="1">
    <citation type="journal article" date="2015" name="Genome Biol. Evol.">
        <title>Comparative Genomics of a Bacterivorous Green Alga Reveals Evolutionary Causalities and Consequences of Phago-Mixotrophic Mode of Nutrition.</title>
        <authorList>
            <person name="Burns J.A."/>
            <person name="Paasch A."/>
            <person name="Narechania A."/>
            <person name="Kim E."/>
        </authorList>
    </citation>
    <scope>NUCLEOTIDE SEQUENCE [LARGE SCALE GENOMIC DNA]</scope>
    <source>
        <strain evidence="9 10">PLY_AMNH</strain>
    </source>
</reference>
<evidence type="ECO:0000313" key="10">
    <source>
        <dbReference type="Proteomes" id="UP001190700"/>
    </source>
</evidence>
<keyword evidence="2 6" id="KW-0853">WD repeat</keyword>
<evidence type="ECO:0000256" key="1">
    <source>
        <dbReference type="ARBA" id="ARBA00004123"/>
    </source>
</evidence>
<keyword evidence="5 6" id="KW-0539">Nucleus</keyword>
<evidence type="ECO:0000256" key="2">
    <source>
        <dbReference type="ARBA" id="ARBA00022574"/>
    </source>
</evidence>
<feature type="repeat" description="WD" evidence="7">
    <location>
        <begin position="72"/>
        <end position="113"/>
    </location>
</feature>
<protein>
    <recommendedName>
        <fullName evidence="6">tRNA (guanine-N(7)-)-methyltransferase non-catalytic subunit</fullName>
    </recommendedName>
    <alternativeName>
        <fullName evidence="6">WD repeat-containing protein 4 homolog</fullName>
    </alternativeName>
</protein>
<dbReference type="SUPFAM" id="SSF50978">
    <property type="entry name" value="WD40 repeat-like"/>
    <property type="match status" value="1"/>
</dbReference>
<dbReference type="InterPro" id="IPR036322">
    <property type="entry name" value="WD40_repeat_dom_sf"/>
</dbReference>
<keyword evidence="10" id="KW-1185">Reference proteome</keyword>
<dbReference type="Pfam" id="PF00400">
    <property type="entry name" value="WD40"/>
    <property type="match status" value="3"/>
</dbReference>
<comment type="subcellular location">
    <subcellularLocation>
        <location evidence="1 6">Nucleus</location>
    </subcellularLocation>
</comment>
<gene>
    <name evidence="9" type="ORF">CYMTET_31856</name>
</gene>
<feature type="compositionally biased region" description="Basic and acidic residues" evidence="8">
    <location>
        <begin position="1"/>
        <end position="16"/>
    </location>
</feature>
<dbReference type="PROSITE" id="PS50082">
    <property type="entry name" value="WD_REPEATS_2"/>
    <property type="match status" value="2"/>
</dbReference>
<dbReference type="EMBL" id="LGRX02018956">
    <property type="protein sequence ID" value="KAK3259136.1"/>
    <property type="molecule type" value="Genomic_DNA"/>
</dbReference>
<evidence type="ECO:0000256" key="8">
    <source>
        <dbReference type="SAM" id="MobiDB-lite"/>
    </source>
</evidence>
<dbReference type="SMART" id="SM00320">
    <property type="entry name" value="WD40"/>
    <property type="match status" value="3"/>
</dbReference>
<evidence type="ECO:0000256" key="5">
    <source>
        <dbReference type="ARBA" id="ARBA00023242"/>
    </source>
</evidence>
<comment type="pathway">
    <text evidence="6">tRNA modification; N(7)-methylguanine-tRNA biosynthesis.</text>
</comment>
<dbReference type="PROSITE" id="PS50294">
    <property type="entry name" value="WD_REPEATS_REGION"/>
    <property type="match status" value="1"/>
</dbReference>
<dbReference type="GO" id="GO:0106004">
    <property type="term" value="P:tRNA (guanine-N7)-methylation"/>
    <property type="evidence" value="ECO:0007669"/>
    <property type="project" value="UniProtKB-UniRule"/>
</dbReference>
<organism evidence="9 10">
    <name type="scientific">Cymbomonas tetramitiformis</name>
    <dbReference type="NCBI Taxonomy" id="36881"/>
    <lineage>
        <taxon>Eukaryota</taxon>
        <taxon>Viridiplantae</taxon>
        <taxon>Chlorophyta</taxon>
        <taxon>Pyramimonadophyceae</taxon>
        <taxon>Pyramimonadales</taxon>
        <taxon>Pyramimonadaceae</taxon>
        <taxon>Cymbomonas</taxon>
    </lineage>
</organism>
<evidence type="ECO:0000256" key="6">
    <source>
        <dbReference type="HAMAP-Rule" id="MF_03056"/>
    </source>
</evidence>
<dbReference type="InterPro" id="IPR001680">
    <property type="entry name" value="WD40_rpt"/>
</dbReference>
<dbReference type="GO" id="GO:0005634">
    <property type="term" value="C:nucleus"/>
    <property type="evidence" value="ECO:0007669"/>
    <property type="project" value="UniProtKB-SubCell"/>
</dbReference>
<proteinExistence type="inferred from homology"/>
<dbReference type="PANTHER" id="PTHR16288:SF0">
    <property type="entry name" value="TRNA (GUANINE-N(7)-)-METHYLTRANSFERASE NON-CATALYTIC SUBUNIT WDR4"/>
    <property type="match status" value="1"/>
</dbReference>
<comment type="subunit">
    <text evidence="6">Forms a heterodimer with the catalytic subunit.</text>
</comment>
<dbReference type="AlphaFoldDB" id="A0AAE0FG14"/>
<evidence type="ECO:0000313" key="9">
    <source>
        <dbReference type="EMBL" id="KAK3259136.1"/>
    </source>
</evidence>
<dbReference type="InterPro" id="IPR028884">
    <property type="entry name" value="Trm82"/>
</dbReference>